<keyword evidence="8" id="KW-0547">Nucleotide-binding</keyword>
<protein>
    <recommendedName>
        <fullName evidence="3">tRNA(His) guanylyltransferase</fullName>
        <ecNumber evidence="3">2.7.7.79</ecNumber>
    </recommendedName>
</protein>
<keyword evidence="9" id="KW-0460">Magnesium</keyword>
<comment type="similarity">
    <text evidence="2">Belongs to the tRNA(His) guanylyltransferase family.</text>
</comment>
<evidence type="ECO:0000256" key="4">
    <source>
        <dbReference type="ARBA" id="ARBA00022679"/>
    </source>
</evidence>
<gene>
    <name evidence="14" type="ORF">HNQ61_005013</name>
</gene>
<feature type="compositionally biased region" description="Low complexity" evidence="11">
    <location>
        <begin position="215"/>
        <end position="231"/>
    </location>
</feature>
<evidence type="ECO:0000313" key="14">
    <source>
        <dbReference type="EMBL" id="MBB6073346.1"/>
    </source>
</evidence>
<dbReference type="EMBL" id="JACHIA010000023">
    <property type="protein sequence ID" value="MBB6073346.1"/>
    <property type="molecule type" value="Genomic_DNA"/>
</dbReference>
<dbReference type="GO" id="GO:0000287">
    <property type="term" value="F:magnesium ion binding"/>
    <property type="evidence" value="ECO:0007669"/>
    <property type="project" value="InterPro"/>
</dbReference>
<feature type="domain" description="tRNAHis guanylyltransferase catalytic" evidence="12">
    <location>
        <begin position="3"/>
        <end position="134"/>
    </location>
</feature>
<feature type="domain" description="Thg1 C-terminal" evidence="13">
    <location>
        <begin position="138"/>
        <end position="209"/>
    </location>
</feature>
<dbReference type="Proteomes" id="UP000582837">
    <property type="component" value="Unassembled WGS sequence"/>
</dbReference>
<evidence type="ECO:0000256" key="8">
    <source>
        <dbReference type="ARBA" id="ARBA00022741"/>
    </source>
</evidence>
<evidence type="ECO:0000259" key="12">
    <source>
        <dbReference type="Pfam" id="PF04446"/>
    </source>
</evidence>
<proteinExistence type="inferred from homology"/>
<sequence>MGDRLKRYEALSENVLLPRLPVFLRLDGNSFSKFTARHEFQKPRDMRFEDAMNAAAIRVLEYCSGAQLAYVQSDEITILLRNDQTPATEPFLGNRTQKLASLTAGRASVAFSRRLRDLGIDAEAIFDCRVFVVPPAEVNNVFLWRQLDAFKNAVQGFAYWEIGRLLGRGTTDRLIHGMSTSQLQELIYTRLGINFNDVPTAFKRGRCIVPGTSLPPERTGPGEGESTGSSRWTVDDEIPLFNRDRGYIERFL</sequence>
<comment type="cofactor">
    <cofactor evidence="1">
        <name>Mg(2+)</name>
        <dbReference type="ChEBI" id="CHEBI:18420"/>
    </cofactor>
</comment>
<evidence type="ECO:0000256" key="7">
    <source>
        <dbReference type="ARBA" id="ARBA00022723"/>
    </source>
</evidence>
<evidence type="ECO:0000256" key="3">
    <source>
        <dbReference type="ARBA" id="ARBA00012511"/>
    </source>
</evidence>
<reference evidence="14 15" key="1">
    <citation type="submission" date="2020-08" db="EMBL/GenBank/DDBJ databases">
        <title>Genomic Encyclopedia of Type Strains, Phase IV (KMG-IV): sequencing the most valuable type-strain genomes for metagenomic binning, comparative biology and taxonomic classification.</title>
        <authorList>
            <person name="Goeker M."/>
        </authorList>
    </citation>
    <scope>NUCLEOTIDE SEQUENCE [LARGE SCALE GENOMIC DNA]</scope>
    <source>
        <strain evidence="14 15">DSM 29007</strain>
    </source>
</reference>
<evidence type="ECO:0000256" key="5">
    <source>
        <dbReference type="ARBA" id="ARBA00022694"/>
    </source>
</evidence>
<evidence type="ECO:0000256" key="9">
    <source>
        <dbReference type="ARBA" id="ARBA00022842"/>
    </source>
</evidence>
<keyword evidence="6 14" id="KW-0548">Nucleotidyltransferase</keyword>
<dbReference type="AlphaFoldDB" id="A0A841H650"/>
<evidence type="ECO:0000256" key="2">
    <source>
        <dbReference type="ARBA" id="ARBA00010113"/>
    </source>
</evidence>
<dbReference type="Pfam" id="PF04446">
    <property type="entry name" value="Thg1"/>
    <property type="match status" value="1"/>
</dbReference>
<feature type="region of interest" description="Disordered" evidence="11">
    <location>
        <begin position="212"/>
        <end position="232"/>
    </location>
</feature>
<evidence type="ECO:0000259" key="13">
    <source>
        <dbReference type="Pfam" id="PF14413"/>
    </source>
</evidence>
<dbReference type="InterPro" id="IPR024956">
    <property type="entry name" value="tRNAHis_GuaTrfase_cat"/>
</dbReference>
<dbReference type="InterPro" id="IPR038469">
    <property type="entry name" value="tRNAHis_GuaTrfase_Thg1_sf"/>
</dbReference>
<dbReference type="PANTHER" id="PTHR12729">
    <property type="entry name" value="TRNA(HIS) GUANYLYLTRANSFERASE-RELATED"/>
    <property type="match status" value="1"/>
</dbReference>
<evidence type="ECO:0000256" key="10">
    <source>
        <dbReference type="ARBA" id="ARBA00023134"/>
    </source>
</evidence>
<evidence type="ECO:0000313" key="15">
    <source>
        <dbReference type="Proteomes" id="UP000582837"/>
    </source>
</evidence>
<name>A0A841H650_9BACT</name>
<dbReference type="GO" id="GO:0008193">
    <property type="term" value="F:tRNA guanylyltransferase activity"/>
    <property type="evidence" value="ECO:0007669"/>
    <property type="project" value="UniProtKB-EC"/>
</dbReference>
<dbReference type="GO" id="GO:0006400">
    <property type="term" value="P:tRNA modification"/>
    <property type="evidence" value="ECO:0007669"/>
    <property type="project" value="InterPro"/>
</dbReference>
<keyword evidence="15" id="KW-1185">Reference proteome</keyword>
<evidence type="ECO:0000256" key="6">
    <source>
        <dbReference type="ARBA" id="ARBA00022695"/>
    </source>
</evidence>
<dbReference type="GO" id="GO:0005525">
    <property type="term" value="F:GTP binding"/>
    <property type="evidence" value="ECO:0007669"/>
    <property type="project" value="UniProtKB-KW"/>
</dbReference>
<dbReference type="EC" id="2.7.7.79" evidence="3"/>
<organism evidence="14 15">
    <name type="scientific">Longimicrobium terrae</name>
    <dbReference type="NCBI Taxonomy" id="1639882"/>
    <lineage>
        <taxon>Bacteria</taxon>
        <taxon>Pseudomonadati</taxon>
        <taxon>Gemmatimonadota</taxon>
        <taxon>Longimicrobiia</taxon>
        <taxon>Longimicrobiales</taxon>
        <taxon>Longimicrobiaceae</taxon>
        <taxon>Longimicrobium</taxon>
    </lineage>
</organism>
<accession>A0A841H650</accession>
<evidence type="ECO:0000256" key="1">
    <source>
        <dbReference type="ARBA" id="ARBA00001946"/>
    </source>
</evidence>
<keyword evidence="5" id="KW-0819">tRNA processing</keyword>
<dbReference type="Gene3D" id="3.30.70.3000">
    <property type="match status" value="1"/>
</dbReference>
<dbReference type="InterPro" id="IPR007537">
    <property type="entry name" value="tRNAHis_GuaTrfase_Thg1"/>
</dbReference>
<dbReference type="PANTHER" id="PTHR12729:SF1">
    <property type="entry name" value="TRNAHIS GUANYLYLTRANSFERASE CATALYTIC DOMAIN-CONTAINING PROTEIN"/>
    <property type="match status" value="1"/>
</dbReference>
<evidence type="ECO:0000256" key="11">
    <source>
        <dbReference type="SAM" id="MobiDB-lite"/>
    </source>
</evidence>
<keyword evidence="4 14" id="KW-0808">Transferase</keyword>
<keyword evidence="7" id="KW-0479">Metal-binding</keyword>
<dbReference type="Pfam" id="PF14413">
    <property type="entry name" value="Thg1C"/>
    <property type="match status" value="1"/>
</dbReference>
<comment type="caution">
    <text evidence="14">The sequence shown here is derived from an EMBL/GenBank/DDBJ whole genome shotgun (WGS) entry which is preliminary data.</text>
</comment>
<dbReference type="InterPro" id="IPR025845">
    <property type="entry name" value="Thg1_C_dom"/>
</dbReference>
<keyword evidence="10" id="KW-0342">GTP-binding</keyword>